<gene>
    <name evidence="1" type="ORF">HZH66_006424</name>
</gene>
<name>A0A834K1W2_VESVU</name>
<organism evidence="1 2">
    <name type="scientific">Vespula vulgaris</name>
    <name type="common">Yellow jacket</name>
    <name type="synonym">Wasp</name>
    <dbReference type="NCBI Taxonomy" id="7454"/>
    <lineage>
        <taxon>Eukaryota</taxon>
        <taxon>Metazoa</taxon>
        <taxon>Ecdysozoa</taxon>
        <taxon>Arthropoda</taxon>
        <taxon>Hexapoda</taxon>
        <taxon>Insecta</taxon>
        <taxon>Pterygota</taxon>
        <taxon>Neoptera</taxon>
        <taxon>Endopterygota</taxon>
        <taxon>Hymenoptera</taxon>
        <taxon>Apocrita</taxon>
        <taxon>Aculeata</taxon>
        <taxon>Vespoidea</taxon>
        <taxon>Vespidae</taxon>
        <taxon>Vespinae</taxon>
        <taxon>Vespula</taxon>
    </lineage>
</organism>
<dbReference type="Proteomes" id="UP000614350">
    <property type="component" value="Unassembled WGS sequence"/>
</dbReference>
<dbReference type="EMBL" id="JACSEA010000006">
    <property type="protein sequence ID" value="KAF7398527.1"/>
    <property type="molecule type" value="Genomic_DNA"/>
</dbReference>
<keyword evidence="2" id="KW-1185">Reference proteome</keyword>
<dbReference type="AlphaFoldDB" id="A0A834K1W2"/>
<sequence>MRRGIWPVRVTTACPTCPINVFLRRGHRGPAGAAATAAAATVTATAAAGRSLPTEFRSHKEAKRKA</sequence>
<evidence type="ECO:0000313" key="2">
    <source>
        <dbReference type="Proteomes" id="UP000614350"/>
    </source>
</evidence>
<accession>A0A834K1W2</accession>
<comment type="caution">
    <text evidence="1">The sequence shown here is derived from an EMBL/GenBank/DDBJ whole genome shotgun (WGS) entry which is preliminary data.</text>
</comment>
<proteinExistence type="predicted"/>
<reference evidence="1" key="1">
    <citation type="journal article" date="2020" name="G3 (Bethesda)">
        <title>High-Quality Assemblies for Three Invasive Social Wasps from the &lt;i&gt;Vespula&lt;/i&gt; Genus.</title>
        <authorList>
            <person name="Harrop T.W.R."/>
            <person name="Guhlin J."/>
            <person name="McLaughlin G.M."/>
            <person name="Permina E."/>
            <person name="Stockwell P."/>
            <person name="Gilligan J."/>
            <person name="Le Lec M.F."/>
            <person name="Gruber M.A.M."/>
            <person name="Quinn O."/>
            <person name="Lovegrove M."/>
            <person name="Duncan E.J."/>
            <person name="Remnant E.J."/>
            <person name="Van Eeckhoven J."/>
            <person name="Graham B."/>
            <person name="Knapp R.A."/>
            <person name="Langford K.W."/>
            <person name="Kronenberg Z."/>
            <person name="Press M.O."/>
            <person name="Eacker S.M."/>
            <person name="Wilson-Rankin E.E."/>
            <person name="Purcell J."/>
            <person name="Lester P.J."/>
            <person name="Dearden P.K."/>
        </authorList>
    </citation>
    <scope>NUCLEOTIDE SEQUENCE</scope>
    <source>
        <strain evidence="1">Marl-1</strain>
    </source>
</reference>
<evidence type="ECO:0000313" key="1">
    <source>
        <dbReference type="EMBL" id="KAF7398527.1"/>
    </source>
</evidence>
<protein>
    <submittedName>
        <fullName evidence="1">Uncharacterized protein</fullName>
    </submittedName>
</protein>